<keyword evidence="1" id="KW-1185">Reference proteome</keyword>
<organism evidence="1 2">
    <name type="scientific">Ascaris lumbricoides</name>
    <name type="common">Giant roundworm</name>
    <dbReference type="NCBI Taxonomy" id="6252"/>
    <lineage>
        <taxon>Eukaryota</taxon>
        <taxon>Metazoa</taxon>
        <taxon>Ecdysozoa</taxon>
        <taxon>Nematoda</taxon>
        <taxon>Chromadorea</taxon>
        <taxon>Rhabditida</taxon>
        <taxon>Spirurina</taxon>
        <taxon>Ascaridomorpha</taxon>
        <taxon>Ascaridoidea</taxon>
        <taxon>Ascarididae</taxon>
        <taxon>Ascaris</taxon>
    </lineage>
</organism>
<evidence type="ECO:0000313" key="2">
    <source>
        <dbReference type="WBParaSite" id="ALUE_0000167401-mRNA-1"/>
    </source>
</evidence>
<protein>
    <submittedName>
        <fullName evidence="2">LEA_2 domain-containing protein</fullName>
    </submittedName>
</protein>
<dbReference type="Proteomes" id="UP000036681">
    <property type="component" value="Unplaced"/>
</dbReference>
<dbReference type="AlphaFoldDB" id="A0A0M3HJH9"/>
<dbReference type="WBParaSite" id="ALUE_0000167401-mRNA-1">
    <property type="protein sequence ID" value="ALUE_0000167401-mRNA-1"/>
    <property type="gene ID" value="ALUE_0000167401"/>
</dbReference>
<evidence type="ECO:0000313" key="1">
    <source>
        <dbReference type="Proteomes" id="UP000036681"/>
    </source>
</evidence>
<name>A0A0M3HJH9_ASCLU</name>
<proteinExistence type="predicted"/>
<sequence length="107" mass="12033">MKDRARFTRVEVDYGVDETRNFGTRVEYSSPTSLYEVMTLATITGDVQEGKEMVAMETPTIKGASNGADLAVLIDQDLSLFDFAFTFKFIVTLHLANPSDRIRIFEV</sequence>
<accession>A0A0M3HJH9</accession>
<reference evidence="2" key="1">
    <citation type="submission" date="2017-02" db="UniProtKB">
        <authorList>
            <consortium name="WormBaseParasite"/>
        </authorList>
    </citation>
    <scope>IDENTIFICATION</scope>
</reference>